<evidence type="ECO:0000313" key="3">
    <source>
        <dbReference type="EMBL" id="ADO83469.1"/>
    </source>
</evidence>
<dbReference type="InterPro" id="IPR050921">
    <property type="entry name" value="T4SS_GSP_E_ATPase"/>
</dbReference>
<dbReference type="eggNOG" id="COG2805">
    <property type="taxonomic scope" value="Bacteria"/>
</dbReference>
<dbReference type="GO" id="GO:0005524">
    <property type="term" value="F:ATP binding"/>
    <property type="evidence" value="ECO:0007669"/>
    <property type="project" value="InterPro"/>
</dbReference>
<dbReference type="OrthoDB" id="9808272at2"/>
<dbReference type="InterPro" id="IPR001482">
    <property type="entry name" value="T2SS/T4SS_dom"/>
</dbReference>
<organism evidence="3 4">
    <name type="scientific">Ilyobacter polytropus (strain ATCC 51220 / DSM 2926 / LMG 16218 / CuHBu1)</name>
    <dbReference type="NCBI Taxonomy" id="572544"/>
    <lineage>
        <taxon>Bacteria</taxon>
        <taxon>Fusobacteriati</taxon>
        <taxon>Fusobacteriota</taxon>
        <taxon>Fusobacteriia</taxon>
        <taxon>Fusobacteriales</taxon>
        <taxon>Fusobacteriaceae</taxon>
        <taxon>Ilyobacter</taxon>
    </lineage>
</organism>
<evidence type="ECO:0000313" key="4">
    <source>
        <dbReference type="Proteomes" id="UP000006875"/>
    </source>
</evidence>
<comment type="similarity">
    <text evidence="1">Belongs to the GSP E family.</text>
</comment>
<dbReference type="SUPFAM" id="SSF52540">
    <property type="entry name" value="P-loop containing nucleoside triphosphate hydrolases"/>
    <property type="match status" value="1"/>
</dbReference>
<dbReference type="KEGG" id="ipo:Ilyop_1698"/>
<dbReference type="PANTHER" id="PTHR30486:SF12">
    <property type="entry name" value="TYPE IV PILUS ATPASE PILU"/>
    <property type="match status" value="1"/>
</dbReference>
<dbReference type="PANTHER" id="PTHR30486">
    <property type="entry name" value="TWITCHING MOTILITY PROTEIN PILT"/>
    <property type="match status" value="1"/>
</dbReference>
<dbReference type="STRING" id="572544.Ilyop_1698"/>
<dbReference type="InterPro" id="IPR027417">
    <property type="entry name" value="P-loop_NTPase"/>
</dbReference>
<dbReference type="Gene3D" id="3.30.450.90">
    <property type="match status" value="1"/>
</dbReference>
<proteinExistence type="inferred from homology"/>
<dbReference type="InterPro" id="IPR006321">
    <property type="entry name" value="PilT/PilU"/>
</dbReference>
<protein>
    <submittedName>
        <fullName evidence="3">Twitching motility protein</fullName>
    </submittedName>
</protein>
<feature type="domain" description="Bacterial type II secretion system protein E" evidence="2">
    <location>
        <begin position="94"/>
        <end position="282"/>
    </location>
</feature>
<dbReference type="EMBL" id="CP002281">
    <property type="protein sequence ID" value="ADO83469.1"/>
    <property type="molecule type" value="Genomic_DNA"/>
</dbReference>
<dbReference type="CDD" id="cd01131">
    <property type="entry name" value="PilT"/>
    <property type="match status" value="1"/>
</dbReference>
<dbReference type="Pfam" id="PF00437">
    <property type="entry name" value="T2SSE"/>
    <property type="match status" value="1"/>
</dbReference>
<dbReference type="RefSeq" id="WP_013388136.1">
    <property type="nucleotide sequence ID" value="NC_014632.1"/>
</dbReference>
<keyword evidence="4" id="KW-1185">Reference proteome</keyword>
<reference evidence="3 4" key="1">
    <citation type="journal article" date="2010" name="Stand. Genomic Sci.">
        <title>Complete genome sequence of Ilyobacter polytropus type strain (CuHbu1).</title>
        <authorList>
            <person name="Sikorski J."/>
            <person name="Chertkov O."/>
            <person name="Lapidus A."/>
            <person name="Nolan M."/>
            <person name="Lucas S."/>
            <person name="Del Rio T.G."/>
            <person name="Tice H."/>
            <person name="Cheng J.F."/>
            <person name="Tapia R."/>
            <person name="Han C."/>
            <person name="Goodwin L."/>
            <person name="Pitluck S."/>
            <person name="Liolios K."/>
            <person name="Ivanova N."/>
            <person name="Mavromatis K."/>
            <person name="Mikhailova N."/>
            <person name="Pati A."/>
            <person name="Chen A."/>
            <person name="Palaniappan K."/>
            <person name="Land M."/>
            <person name="Hauser L."/>
            <person name="Chang Y.J."/>
            <person name="Jeffries C.D."/>
            <person name="Brambilla E."/>
            <person name="Yasawong M."/>
            <person name="Rohde M."/>
            <person name="Pukall R."/>
            <person name="Spring S."/>
            <person name="Goker M."/>
            <person name="Woyke T."/>
            <person name="Bristow J."/>
            <person name="Eisen J.A."/>
            <person name="Markowitz V."/>
            <person name="Hugenholtz P."/>
            <person name="Kyrpides N.C."/>
            <person name="Klenk H.P."/>
        </authorList>
    </citation>
    <scope>NUCLEOTIDE SEQUENCE [LARGE SCALE GENOMIC DNA]</scope>
    <source>
        <strain evidence="4">ATCC 51220 / DSM 2926 / LMG 16218 / CuHBu1</strain>
    </source>
</reference>
<evidence type="ECO:0000256" key="1">
    <source>
        <dbReference type="ARBA" id="ARBA00006611"/>
    </source>
</evidence>
<dbReference type="GO" id="GO:0016887">
    <property type="term" value="F:ATP hydrolysis activity"/>
    <property type="evidence" value="ECO:0007669"/>
    <property type="project" value="InterPro"/>
</dbReference>
<dbReference type="AlphaFoldDB" id="E3HA64"/>
<dbReference type="Proteomes" id="UP000006875">
    <property type="component" value="Chromosome"/>
</dbReference>
<gene>
    <name evidence="3" type="ordered locus">Ilyop_1698</name>
</gene>
<name>E3HA64_ILYPC</name>
<sequence>MKIQMYTQKLVDLKGSDLHLKVGIRPVVRVNGELFYLEGETITKDYMEELITPLMNPKREKELKEELTTDFAYAVPGLARFRVNLSYQRGSYMMVMRMINNDSPDIDELNLPASLKDIVDTKNGLVLVTGATGSGKSTTVAAMINFINSHYTKNIITIEDPIEYLFKDQSCIVAQKEIGSDVVSFESALKYVLRQDPDVIFLGELRDRETMEAAIKASETGHLVISTLHTINAYQTISRIIDFFPEERHKQIRYQLSENIRGIISQRLVPTVDDKRRAANEVMINSPTIRELILTSEGTAQIPKYIADGKDSNGMQTFDQSLIDLYNEGVITYDTALKFATVKKDIELLRRGVSFSSMADMFNEMVEEN</sequence>
<dbReference type="Gene3D" id="3.40.50.300">
    <property type="entry name" value="P-loop containing nucleotide triphosphate hydrolases"/>
    <property type="match status" value="1"/>
</dbReference>
<dbReference type="NCBIfam" id="TIGR01420">
    <property type="entry name" value="pilT_fam"/>
    <property type="match status" value="1"/>
</dbReference>
<evidence type="ECO:0000259" key="2">
    <source>
        <dbReference type="Pfam" id="PF00437"/>
    </source>
</evidence>
<accession>E3HA64</accession>
<dbReference type="HOGENOM" id="CLU_013446_4_0_0"/>